<dbReference type="EMBL" id="CP016616">
    <property type="protein sequence ID" value="ANY80141.1"/>
    <property type="molecule type" value="Genomic_DNA"/>
</dbReference>
<dbReference type="PANTHER" id="PTHR36437">
    <property type="entry name" value="GLYOXALASE/BLEOMYCIN RESISTANCE PROTEIN/DIOXYGENASE"/>
    <property type="match status" value="1"/>
</dbReference>
<reference evidence="2" key="1">
    <citation type="submission" date="2016-07" db="EMBL/GenBank/DDBJ databases">
        <title>Microvirga ossetica sp. nov. a new species of rhizobia isolated from root nodules of the legume species Vicia alpestris Steven originated from North Ossetia region in the Caucasus.</title>
        <authorList>
            <person name="Safronova V.I."/>
            <person name="Kuznetsova I.G."/>
            <person name="Sazanova A.L."/>
            <person name="Belimov A."/>
            <person name="Andronov E."/>
            <person name="Osledkin Y.S."/>
            <person name="Onishchuk O.P."/>
            <person name="Kurchak O.N."/>
            <person name="Shaposhnikov A.I."/>
            <person name="Willems A."/>
            <person name="Tikhonovich I.A."/>
        </authorList>
    </citation>
    <scope>NUCLEOTIDE SEQUENCE [LARGE SCALE GENOMIC DNA]</scope>
    <source>
        <strain evidence="2">V5/3M</strain>
    </source>
</reference>
<dbReference type="RefSeq" id="WP_099513057.1">
    <property type="nucleotide sequence ID" value="NZ_CP016616.1"/>
</dbReference>
<dbReference type="CDD" id="cd07263">
    <property type="entry name" value="VOC_like"/>
    <property type="match status" value="1"/>
</dbReference>
<dbReference type="SUPFAM" id="SSF54593">
    <property type="entry name" value="Glyoxalase/Bleomycin resistance protein/Dihydroxybiphenyl dioxygenase"/>
    <property type="match status" value="1"/>
</dbReference>
<feature type="domain" description="VOC" evidence="1">
    <location>
        <begin position="3"/>
        <end position="129"/>
    </location>
</feature>
<dbReference type="InterPro" id="IPR004360">
    <property type="entry name" value="Glyas_Fos-R_dOase_dom"/>
</dbReference>
<dbReference type="InterPro" id="IPR029068">
    <property type="entry name" value="Glyas_Bleomycin-R_OHBP_Dase"/>
</dbReference>
<proteinExistence type="predicted"/>
<evidence type="ECO:0000313" key="2">
    <source>
        <dbReference type="EMBL" id="ANY80141.1"/>
    </source>
</evidence>
<dbReference type="Pfam" id="PF00903">
    <property type="entry name" value="Glyoxalase"/>
    <property type="match status" value="1"/>
</dbReference>
<dbReference type="PANTHER" id="PTHR36437:SF2">
    <property type="entry name" value="GLYOXALASE_BLEOMYCIN RESISTANCE PROTEIN_DIOXYGENASE"/>
    <property type="match status" value="1"/>
</dbReference>
<dbReference type="Gene3D" id="3.10.180.10">
    <property type="entry name" value="2,3-Dihydroxybiphenyl 1,2-Dioxygenase, domain 1"/>
    <property type="match status" value="1"/>
</dbReference>
<name>A0A1B2EJJ5_9HYPH</name>
<dbReference type="InterPro" id="IPR037523">
    <property type="entry name" value="VOC_core"/>
</dbReference>
<dbReference type="PROSITE" id="PS51819">
    <property type="entry name" value="VOC"/>
    <property type="match status" value="1"/>
</dbReference>
<dbReference type="AlphaFoldDB" id="A0A1B2EJJ5"/>
<evidence type="ECO:0000259" key="1">
    <source>
        <dbReference type="PROSITE" id="PS51819"/>
    </source>
</evidence>
<organism evidence="2">
    <name type="scientific">Microvirga ossetica</name>
    <dbReference type="NCBI Taxonomy" id="1882682"/>
    <lineage>
        <taxon>Bacteria</taxon>
        <taxon>Pseudomonadati</taxon>
        <taxon>Pseudomonadota</taxon>
        <taxon>Alphaproteobacteria</taxon>
        <taxon>Hyphomicrobiales</taxon>
        <taxon>Methylobacteriaceae</taxon>
        <taxon>Microvirga</taxon>
    </lineage>
</organism>
<accession>A0A1B2EJJ5</accession>
<dbReference type="OrthoDB" id="9794917at2"/>
<dbReference type="KEGG" id="moc:BB934_19495"/>
<sequence length="132" mass="14299">MIKINIASVLVDDQAKAEAFYVDVLGFVKKHDVPAGGARWLTVANADGSGVELLLEPMRYDFAKTYQKALFDKGIPITSLGCDDIRAEYERLKARGVAFRSEPSTPSAGMPSMALFEDGCGNLLLLVESQAD</sequence>
<protein>
    <submittedName>
        <fullName evidence="2">Glyoxalase</fullName>
    </submittedName>
</protein>
<gene>
    <name evidence="2" type="ORF">BB934_19495</name>
</gene>